<gene>
    <name evidence="3" type="ORF">JIN84_03640</name>
</gene>
<dbReference type="EMBL" id="JAENIK010000004">
    <property type="protein sequence ID" value="MBK1814690.1"/>
    <property type="molecule type" value="Genomic_DNA"/>
</dbReference>
<dbReference type="PROSITE" id="PS00018">
    <property type="entry name" value="EF_HAND_1"/>
    <property type="match status" value="1"/>
</dbReference>
<evidence type="ECO:0000256" key="1">
    <source>
        <dbReference type="SAM" id="MobiDB-lite"/>
    </source>
</evidence>
<sequence>MNPKRLVFCLIAFSSHTHAAIFAREDFNYINGNLSGSNGGLGWSSGWTNAAGVPTVTGGKGTVDAITNQQGARLISELQEPPLGGTKIVWVSFEALQSTNAAPATATNSYGGLGLYRNNTEQLLIGKAWPGPYEWRAGVGGTLVGPAVPVSTLALTKIIARITMVDAATDTLDVWINPADTSSVAALGAPQITRTDADLSFNTLRIRAGEGDAAVTSESWTFDAVTAGDELADVVASDSDADGMLDAWELANGLVVGVNDAGGDPDTDNSSNLREYQRSTDPHNPDTDGDSISDGAESGTGIYVNASDTGTNPLLVDTDGDKFYDYEETNSGVFVDESNPGTNPNLADTDGDSHNDYFEMLRGTDPNSAASFPSAGDLAVVGTDAFAYEDGAVAGLAGGTGFDYDNSTANDPYIGHVGLGTSNWDDVSGTNAISGGRLVTLGGGVKREFNGPGGGAVAGSDEHVGAVNQDASTQGRVVYFRADMKRGEATTWSGISALDFGVERAFAGVPGVVNPASGNYEFGIGAPSPAPVYSGISPVIGRDYTLVVKLDYENDLISLWVNPDLTAPEPAPTLTAPFTLTQWTTGFRLASGGTDGTEWDHAVVARQWSALSIFPGVIPTTDDYLSWIGGYAVGSENGFDQDPDHDGLVNGVEHLLGSSPADANRGVRDISSATGGSFTFRHTRTNAMATDVTASYEWSQDLVNWHASGATAGGITATITDNVVTDTSAPALDEIEVSVTVGGGFVSKVFARLKADRH</sequence>
<keyword evidence="2" id="KW-0732">Signal</keyword>
<comment type="caution">
    <text evidence="3">The sequence shown here is derived from an EMBL/GenBank/DDBJ whole genome shotgun (WGS) entry which is preliminary data.</text>
</comment>
<dbReference type="InterPro" id="IPR018247">
    <property type="entry name" value="EF_Hand_1_Ca_BS"/>
</dbReference>
<dbReference type="AlphaFoldDB" id="A0A934R3M7"/>
<feature type="region of interest" description="Disordered" evidence="1">
    <location>
        <begin position="259"/>
        <end position="313"/>
    </location>
</feature>
<dbReference type="RefSeq" id="WP_200349646.1">
    <property type="nucleotide sequence ID" value="NZ_BAABHZ010000010.1"/>
</dbReference>
<accession>A0A934R3M7</accession>
<evidence type="ECO:0000313" key="3">
    <source>
        <dbReference type="EMBL" id="MBK1814690.1"/>
    </source>
</evidence>
<evidence type="ECO:0000313" key="4">
    <source>
        <dbReference type="Proteomes" id="UP000600139"/>
    </source>
</evidence>
<keyword evidence="4" id="KW-1185">Reference proteome</keyword>
<organism evidence="3 4">
    <name type="scientific">Luteolibacter yonseiensis</name>
    <dbReference type="NCBI Taxonomy" id="1144680"/>
    <lineage>
        <taxon>Bacteria</taxon>
        <taxon>Pseudomonadati</taxon>
        <taxon>Verrucomicrobiota</taxon>
        <taxon>Verrucomicrobiia</taxon>
        <taxon>Verrucomicrobiales</taxon>
        <taxon>Verrucomicrobiaceae</taxon>
        <taxon>Luteolibacter</taxon>
    </lineage>
</organism>
<feature type="compositionally biased region" description="Basic and acidic residues" evidence="1">
    <location>
        <begin position="275"/>
        <end position="286"/>
    </location>
</feature>
<evidence type="ECO:0000256" key="2">
    <source>
        <dbReference type="SAM" id="SignalP"/>
    </source>
</evidence>
<reference evidence="3" key="1">
    <citation type="submission" date="2021-01" db="EMBL/GenBank/DDBJ databases">
        <title>Modified the classification status of verrucomicrobia.</title>
        <authorList>
            <person name="Feng X."/>
        </authorList>
    </citation>
    <scope>NUCLEOTIDE SEQUENCE</scope>
    <source>
        <strain evidence="3">JCM 18052</strain>
    </source>
</reference>
<feature type="chain" id="PRO_5036745566" evidence="2">
    <location>
        <begin position="20"/>
        <end position="758"/>
    </location>
</feature>
<dbReference type="Proteomes" id="UP000600139">
    <property type="component" value="Unassembled WGS sequence"/>
</dbReference>
<feature type="signal peptide" evidence="2">
    <location>
        <begin position="1"/>
        <end position="19"/>
    </location>
</feature>
<proteinExistence type="predicted"/>
<protein>
    <submittedName>
        <fullName evidence="3">Uncharacterized protein</fullName>
    </submittedName>
</protein>
<name>A0A934R3M7_9BACT</name>